<dbReference type="InterPro" id="IPR003754">
    <property type="entry name" value="4pyrrol_synth_uPrphyn_synth"/>
</dbReference>
<dbReference type="Pfam" id="PF02602">
    <property type="entry name" value="HEM4"/>
    <property type="match status" value="1"/>
</dbReference>
<protein>
    <submittedName>
        <fullName evidence="3">Tetrapyrrole biosynthesis uroporphyrinogen III synthase</fullName>
    </submittedName>
</protein>
<dbReference type="GO" id="GO:0006780">
    <property type="term" value="P:uroporphyrinogen III biosynthetic process"/>
    <property type="evidence" value="ECO:0007669"/>
    <property type="project" value="InterPro"/>
</dbReference>
<dbReference type="OrthoDB" id="5595751at2759"/>
<organism evidence="3 4">
    <name type="scientific">Laetiporus sulphureus 93-53</name>
    <dbReference type="NCBI Taxonomy" id="1314785"/>
    <lineage>
        <taxon>Eukaryota</taxon>
        <taxon>Fungi</taxon>
        <taxon>Dikarya</taxon>
        <taxon>Basidiomycota</taxon>
        <taxon>Agaricomycotina</taxon>
        <taxon>Agaricomycetes</taxon>
        <taxon>Polyporales</taxon>
        <taxon>Laetiporus</taxon>
    </lineage>
</organism>
<sequence length="317" mass="34181">MSNVLLLRSPGAAADLPDRYESAFQSRGYHPVSVPVLETAYVNLHELKDIVVRGPGKQGHDGVVITSGRSAEAWKIVVLQLVEEDPTGGEDESDSDATWASVPFYVVGEATARALRDIREIVGEYPYVPKDIRGASESGTGEKLARFILRDLGEKAKGARLLYLTGDKNRDTLPRILGEAGVTLGAIQVYETRGSSKFEADLKEAMHEVRSGGKVSELEQKALHSESTDRWWIVYFAPSDAECANPTLRNHFALSFTDAPPVASGGKPAPRIAAIGPTTGSFLRDNLAMRVDIVSPAPNPESSAQAIAGFDASHPWS</sequence>
<dbReference type="PANTHER" id="PTHR12390:SF0">
    <property type="entry name" value="UROPORPHYRINOGEN-III SYNTHASE"/>
    <property type="match status" value="1"/>
</dbReference>
<dbReference type="GO" id="GO:0004852">
    <property type="term" value="F:uroporphyrinogen-III synthase activity"/>
    <property type="evidence" value="ECO:0007669"/>
    <property type="project" value="InterPro"/>
</dbReference>
<dbReference type="STRING" id="1314785.A0A165B6P9"/>
<feature type="domain" description="Tetrapyrrole biosynthesis uroporphyrinogen III synthase" evidence="2">
    <location>
        <begin position="18"/>
        <end position="302"/>
    </location>
</feature>
<accession>A0A165B6P9</accession>
<reference evidence="3 4" key="1">
    <citation type="journal article" date="2016" name="Mol. Biol. Evol.">
        <title>Comparative Genomics of Early-Diverging Mushroom-Forming Fungi Provides Insights into the Origins of Lignocellulose Decay Capabilities.</title>
        <authorList>
            <person name="Nagy L.G."/>
            <person name="Riley R."/>
            <person name="Tritt A."/>
            <person name="Adam C."/>
            <person name="Daum C."/>
            <person name="Floudas D."/>
            <person name="Sun H."/>
            <person name="Yadav J.S."/>
            <person name="Pangilinan J."/>
            <person name="Larsson K.H."/>
            <person name="Matsuura K."/>
            <person name="Barry K."/>
            <person name="Labutti K."/>
            <person name="Kuo R."/>
            <person name="Ohm R.A."/>
            <person name="Bhattacharya S.S."/>
            <person name="Shirouzu T."/>
            <person name="Yoshinaga Y."/>
            <person name="Martin F.M."/>
            <person name="Grigoriev I.V."/>
            <person name="Hibbett D.S."/>
        </authorList>
    </citation>
    <scope>NUCLEOTIDE SEQUENCE [LARGE SCALE GENOMIC DNA]</scope>
    <source>
        <strain evidence="3 4">93-53</strain>
    </source>
</reference>
<evidence type="ECO:0000259" key="2">
    <source>
        <dbReference type="Pfam" id="PF02602"/>
    </source>
</evidence>
<dbReference type="GO" id="GO:0006782">
    <property type="term" value="P:protoporphyrinogen IX biosynthetic process"/>
    <property type="evidence" value="ECO:0007669"/>
    <property type="project" value="UniProtKB-UniPathway"/>
</dbReference>
<proteinExistence type="predicted"/>
<dbReference type="SUPFAM" id="SSF69618">
    <property type="entry name" value="HemD-like"/>
    <property type="match status" value="1"/>
</dbReference>
<dbReference type="InParanoid" id="A0A165B6P9"/>
<dbReference type="Gene3D" id="3.40.50.10090">
    <property type="match status" value="2"/>
</dbReference>
<keyword evidence="4" id="KW-1185">Reference proteome</keyword>
<dbReference type="GO" id="GO:0005829">
    <property type="term" value="C:cytosol"/>
    <property type="evidence" value="ECO:0007669"/>
    <property type="project" value="TreeGrafter"/>
</dbReference>
<evidence type="ECO:0000256" key="1">
    <source>
        <dbReference type="SAM" id="MobiDB-lite"/>
    </source>
</evidence>
<feature type="region of interest" description="Disordered" evidence="1">
    <location>
        <begin position="298"/>
        <end position="317"/>
    </location>
</feature>
<dbReference type="PANTHER" id="PTHR12390">
    <property type="entry name" value="UROPORPHYRINOGEN III SYNTHASE"/>
    <property type="match status" value="1"/>
</dbReference>
<dbReference type="GeneID" id="63831816"/>
<dbReference type="InterPro" id="IPR039793">
    <property type="entry name" value="UROS/Hem4"/>
</dbReference>
<evidence type="ECO:0000313" key="3">
    <source>
        <dbReference type="EMBL" id="KZT00365.1"/>
    </source>
</evidence>
<dbReference type="Proteomes" id="UP000076871">
    <property type="component" value="Unassembled WGS sequence"/>
</dbReference>
<dbReference type="InterPro" id="IPR036108">
    <property type="entry name" value="4pyrrol_syn_uPrphyn_synt_sf"/>
</dbReference>
<evidence type="ECO:0000313" key="4">
    <source>
        <dbReference type="Proteomes" id="UP000076871"/>
    </source>
</evidence>
<name>A0A165B6P9_9APHY</name>
<dbReference type="EMBL" id="KV427687">
    <property type="protein sequence ID" value="KZT00365.1"/>
    <property type="molecule type" value="Genomic_DNA"/>
</dbReference>
<gene>
    <name evidence="3" type="ORF">LAESUDRAFT_816533</name>
</gene>
<dbReference type="RefSeq" id="XP_040758105.1">
    <property type="nucleotide sequence ID" value="XM_040914789.1"/>
</dbReference>
<dbReference type="UniPathway" id="UPA00251">
    <property type="reaction ID" value="UER00320"/>
</dbReference>
<dbReference type="FunCoup" id="A0A165B6P9">
    <property type="interactions" value="293"/>
</dbReference>
<dbReference type="AlphaFoldDB" id="A0A165B6P9"/>
<dbReference type="CDD" id="cd06578">
    <property type="entry name" value="HemD"/>
    <property type="match status" value="1"/>
</dbReference>